<dbReference type="EMBL" id="AQQW01000015">
    <property type="protein sequence ID" value="ETW11176.1"/>
    <property type="molecule type" value="Genomic_DNA"/>
</dbReference>
<dbReference type="SUPFAM" id="SSF53383">
    <property type="entry name" value="PLP-dependent transferases"/>
    <property type="match status" value="1"/>
</dbReference>
<dbReference type="Pfam" id="PF00266">
    <property type="entry name" value="Aminotran_5"/>
    <property type="match status" value="1"/>
</dbReference>
<evidence type="ECO:0000256" key="1">
    <source>
        <dbReference type="ARBA" id="ARBA00022898"/>
    </source>
</evidence>
<dbReference type="PANTHER" id="PTHR43586">
    <property type="entry name" value="CYSTEINE DESULFURASE"/>
    <property type="match status" value="1"/>
</dbReference>
<dbReference type="PANTHER" id="PTHR43586:SF8">
    <property type="entry name" value="CYSTEINE DESULFURASE 1, CHLOROPLASTIC"/>
    <property type="match status" value="1"/>
</dbReference>
<dbReference type="eggNOG" id="COG0520">
    <property type="taxonomic scope" value="Bacteria"/>
</dbReference>
<dbReference type="STRING" id="1379903.ATO8_18520"/>
<keyword evidence="3" id="KW-0808">Transferase</keyword>
<organism evidence="3 4">
    <name type="scientific">Roseivivax marinus</name>
    <dbReference type="NCBI Taxonomy" id="1379903"/>
    <lineage>
        <taxon>Bacteria</taxon>
        <taxon>Pseudomonadati</taxon>
        <taxon>Pseudomonadota</taxon>
        <taxon>Alphaproteobacteria</taxon>
        <taxon>Rhodobacterales</taxon>
        <taxon>Roseobacteraceae</taxon>
        <taxon>Roseivivax</taxon>
    </lineage>
</organism>
<dbReference type="InterPro" id="IPR015422">
    <property type="entry name" value="PyrdxlP-dep_Trfase_small"/>
</dbReference>
<dbReference type="InterPro" id="IPR015421">
    <property type="entry name" value="PyrdxlP-dep_Trfase_major"/>
</dbReference>
<gene>
    <name evidence="3" type="ORF">ATO8_18520</name>
</gene>
<evidence type="ECO:0000313" key="3">
    <source>
        <dbReference type="EMBL" id="ETW11176.1"/>
    </source>
</evidence>
<comment type="caution">
    <text evidence="3">The sequence shown here is derived from an EMBL/GenBank/DDBJ whole genome shotgun (WGS) entry which is preliminary data.</text>
</comment>
<accession>W4HGA0</accession>
<dbReference type="Gene3D" id="3.90.1150.10">
    <property type="entry name" value="Aspartate Aminotransferase, domain 1"/>
    <property type="match status" value="1"/>
</dbReference>
<dbReference type="PATRIC" id="fig|1317118.6.peg.3793"/>
<keyword evidence="3" id="KW-0032">Aminotransferase</keyword>
<evidence type="ECO:0000313" key="4">
    <source>
        <dbReference type="Proteomes" id="UP000019063"/>
    </source>
</evidence>
<dbReference type="GO" id="GO:0008483">
    <property type="term" value="F:transaminase activity"/>
    <property type="evidence" value="ECO:0007669"/>
    <property type="project" value="UniProtKB-KW"/>
</dbReference>
<proteinExistence type="predicted"/>
<protein>
    <submittedName>
        <fullName evidence="3">Putative aminotransferase class V</fullName>
    </submittedName>
</protein>
<sequence length="422" mass="44451">MSPLDTDPALMAAIRDRFTHVETCPFAGPRVFFENAGGALTLKSVVETTATFAAIPDNQGRANAASHALVSVIDRAKGDMRVLLNAPDGKIFVGESGTELLFRMLRDACLGAPEGGIVLGSTVEHPASRSAAARWAGVSGREHVLIPHDDALGLVTPEAYAEHVTPDVRVATILHTSPVTGMAMDVGGIVKAIRAVAPDALIIVDGIQHACHGHIDIAALNVDGYAISPYKVFSRHGYGIAWASDRLTALEHDALAGGPEGNWELGTRDTGAYATMSDVVAYFEWLGAQVSDAEDRRDRIEAAAEAIHAHEASLTDAMLHGIGNLPGLAQIEGVTVIGGEDNPAREGLVTFAHAERPAVDLVAALDAAGIRVHTRKADHYSGNVLTPLGLDAAVRVSLCHYNTLDEVRTFLAAMQDLEKAAA</sequence>
<dbReference type="Proteomes" id="UP000019063">
    <property type="component" value="Unassembled WGS sequence"/>
</dbReference>
<dbReference type="InterPro" id="IPR000192">
    <property type="entry name" value="Aminotrans_V_dom"/>
</dbReference>
<dbReference type="AlphaFoldDB" id="W4HGA0"/>
<reference evidence="3 4" key="1">
    <citation type="journal article" date="2014" name="Antonie Van Leeuwenhoek">
        <title>Roseivivax atlanticus sp. nov., isolated from surface seawater of the Atlantic Ocean.</title>
        <authorList>
            <person name="Li G."/>
            <person name="Lai Q."/>
            <person name="Liu X."/>
            <person name="Sun F."/>
            <person name="Shao Z."/>
        </authorList>
    </citation>
    <scope>NUCLEOTIDE SEQUENCE [LARGE SCALE GENOMIC DNA]</scope>
    <source>
        <strain evidence="3 4">22II-s10s</strain>
    </source>
</reference>
<keyword evidence="1" id="KW-0663">Pyridoxal phosphate</keyword>
<name>W4HGA0_9RHOB</name>
<evidence type="ECO:0000259" key="2">
    <source>
        <dbReference type="Pfam" id="PF00266"/>
    </source>
</evidence>
<keyword evidence="4" id="KW-1185">Reference proteome</keyword>
<dbReference type="Gene3D" id="3.40.640.10">
    <property type="entry name" value="Type I PLP-dependent aspartate aminotransferase-like (Major domain)"/>
    <property type="match status" value="1"/>
</dbReference>
<dbReference type="InterPro" id="IPR015424">
    <property type="entry name" value="PyrdxlP-dep_Trfase"/>
</dbReference>
<feature type="domain" description="Aminotransferase class V" evidence="2">
    <location>
        <begin position="31"/>
        <end position="409"/>
    </location>
</feature>